<reference evidence="2" key="3">
    <citation type="submission" date="2017-04" db="EMBL/GenBank/DDBJ databases">
        <title>Population genomics of picophytoplankton unveils novel chromosome hypervariability.</title>
        <authorList>
            <consortium name="DOE Joint Genome Institute"/>
            <person name="Blanc-Mathieu R."/>
            <person name="Krasovec M."/>
            <person name="Hebrard M."/>
            <person name="Yau S."/>
            <person name="Desgranges E."/>
            <person name="Martin J."/>
            <person name="Schackwitz W."/>
            <person name="Kuo A."/>
            <person name="Salin G."/>
            <person name="Donnadieu C."/>
            <person name="Desdevises Y."/>
            <person name="Sanchez-Ferandin S."/>
            <person name="Moreau H."/>
            <person name="Rivals E."/>
            <person name="Grigoriev I.V."/>
            <person name="Grimsley N."/>
            <person name="Eyre-Walker A."/>
            <person name="Piganeau G."/>
        </authorList>
    </citation>
    <scope>NUCLEOTIDE SEQUENCE [LARGE SCALE GENOMIC DNA]</scope>
    <source>
        <strain evidence="2">RCC 1115</strain>
    </source>
</reference>
<evidence type="ECO:0000313" key="2">
    <source>
        <dbReference type="EMBL" id="OUS46835.1"/>
    </source>
</evidence>
<dbReference type="InterPro" id="IPR009858">
    <property type="entry name" value="DUF1415"/>
</dbReference>
<accession>A0A454XRS2</accession>
<dbReference type="EMBL" id="KZ155780">
    <property type="protein sequence ID" value="OUS46835.1"/>
    <property type="molecule type" value="Genomic_DNA"/>
</dbReference>
<dbReference type="STRING" id="70448.Q013W7"/>
<gene>
    <name evidence="2" type="ORF">BE221DRAFT_73108</name>
    <name evidence="1" type="ORF">OT_ostta08g00760</name>
</gene>
<dbReference type="KEGG" id="ota:OT_ostta08g00760"/>
<sequence length="215" mass="23977">MRRTCASRNLARSPVAARERCRQMVRRAVSEGDARRRTERWIDEVVIGKNLCPFAREPRASGRIEVTTTMKSDLVEVIEDVCARAMAISRLSEDERGWTEVVVAPACAELETFDAMLDACEIVDGTMDAMGLNGVVQAVAFHPEFRFDGESDEAAAFTNRSPYPSIHLLRECDVERAVDNDKAYVESIPETNSKTLRAIGLDALKRMLETLRAAP</sequence>
<evidence type="ECO:0000313" key="1">
    <source>
        <dbReference type="EMBL" id="CAL54812.1"/>
    </source>
</evidence>
<dbReference type="AlphaFoldDB" id="Q013W7"/>
<name>Q013W7_OSTTA</name>
<dbReference type="Proteomes" id="UP000009170">
    <property type="component" value="Unassembled WGS sequence"/>
</dbReference>
<dbReference type="Proteomes" id="UP000195557">
    <property type="component" value="Unassembled WGS sequence"/>
</dbReference>
<protein>
    <recommendedName>
        <fullName evidence="4">DUF1415 domain-containing protein</fullName>
    </recommendedName>
</protein>
<dbReference type="InParanoid" id="Q013W7"/>
<keyword evidence="3" id="KW-1185">Reference proteome</keyword>
<dbReference type="OrthoDB" id="42978at2759"/>
<accession>A0A1Y5IIP3</accession>
<organism evidence="1 3">
    <name type="scientific">Ostreococcus tauri</name>
    <name type="common">Marine green alga</name>
    <dbReference type="NCBI Taxonomy" id="70448"/>
    <lineage>
        <taxon>Eukaryota</taxon>
        <taxon>Viridiplantae</taxon>
        <taxon>Chlorophyta</taxon>
        <taxon>Mamiellophyceae</taxon>
        <taxon>Mamiellales</taxon>
        <taxon>Bathycoccaceae</taxon>
        <taxon>Ostreococcus</taxon>
    </lineage>
</organism>
<proteinExistence type="predicted"/>
<dbReference type="GeneID" id="9833444"/>
<dbReference type="Pfam" id="PF07209">
    <property type="entry name" value="DUF1415"/>
    <property type="match status" value="1"/>
</dbReference>
<evidence type="ECO:0008006" key="4">
    <source>
        <dbReference type="Google" id="ProtNLM"/>
    </source>
</evidence>
<evidence type="ECO:0000313" key="3">
    <source>
        <dbReference type="Proteomes" id="UP000009170"/>
    </source>
</evidence>
<dbReference type="EMBL" id="CAID01000008">
    <property type="protein sequence ID" value="CAL54812.1"/>
    <property type="molecule type" value="Genomic_DNA"/>
</dbReference>
<dbReference type="RefSeq" id="XP_003080644.1">
    <property type="nucleotide sequence ID" value="XM_003080596.1"/>
</dbReference>
<accession>Q013W7</accession>
<reference evidence="1" key="2">
    <citation type="journal article" date="2014" name="BMC Genomics">
        <title>An improved genome of the model marine alga Ostreococcus tauri unfolds by assessing Illumina de novo assemblies.</title>
        <authorList>
            <person name="Blanc-Mathieu R."/>
            <person name="Verhelst B."/>
            <person name="Derelle E."/>
            <person name="Rombauts S."/>
            <person name="Bouget F.Y."/>
            <person name="Carre I."/>
            <person name="Chateau A."/>
            <person name="Eyre-Walker A."/>
            <person name="Grimsley N."/>
            <person name="Moreau H."/>
            <person name="Piegu B."/>
            <person name="Rivals E."/>
            <person name="Schackwitz W."/>
            <person name="Van de Peer Y."/>
            <person name="Piganeau G."/>
        </authorList>
    </citation>
    <scope>NUCLEOTIDE SEQUENCE</scope>
    <source>
        <strain evidence="1">RCC4221</strain>
    </source>
</reference>
<reference evidence="1 3" key="1">
    <citation type="journal article" date="2006" name="Proc. Natl. Acad. Sci. U.S.A.">
        <title>Genome analysis of the smallest free-living eukaryote Ostreococcus tauri unveils many unique features.</title>
        <authorList>
            <person name="Derelle E."/>
            <person name="Ferraz C."/>
            <person name="Rombauts S."/>
            <person name="Rouze P."/>
            <person name="Worden A.Z."/>
            <person name="Robbens S."/>
            <person name="Partensky F."/>
            <person name="Degroeve S."/>
            <person name="Echeynie S."/>
            <person name="Cooke R."/>
            <person name="Saeys Y."/>
            <person name="Wuyts J."/>
            <person name="Jabbari K."/>
            <person name="Bowler C."/>
            <person name="Panaud O."/>
            <person name="Piegu B."/>
            <person name="Ball S.G."/>
            <person name="Ral J.-P."/>
            <person name="Bouget F.-Y."/>
            <person name="Piganeau G."/>
            <person name="De Baets B."/>
            <person name="Picard A."/>
            <person name="Delseny M."/>
            <person name="Demaille J."/>
            <person name="Van de Peer Y."/>
            <person name="Moreau H."/>
        </authorList>
    </citation>
    <scope>NUCLEOTIDE SEQUENCE [LARGE SCALE GENOMIC DNA]</scope>
    <source>
        <strain evidence="1 3">OTTH0595</strain>
    </source>
</reference>